<comment type="caution">
    <text evidence="1">The sequence shown here is derived from an EMBL/GenBank/DDBJ whole genome shotgun (WGS) entry which is preliminary data.</text>
</comment>
<proteinExistence type="predicted"/>
<organism evidence="1 2">
    <name type="scientific">Anaerofustis stercorihominis</name>
    <dbReference type="NCBI Taxonomy" id="214853"/>
    <lineage>
        <taxon>Bacteria</taxon>
        <taxon>Bacillati</taxon>
        <taxon>Bacillota</taxon>
        <taxon>Clostridia</taxon>
        <taxon>Eubacteriales</taxon>
        <taxon>Eubacteriaceae</taxon>
        <taxon>Anaerofustis</taxon>
    </lineage>
</organism>
<dbReference type="Proteomes" id="UP000261212">
    <property type="component" value="Unassembled WGS sequence"/>
</dbReference>
<sequence>MKHMIKHFKLWNQWRKVNLNSKFYKFMVLIRLANSPSFEIYYKYTNISNKPRSNNDKKIQN</sequence>
<reference evidence="1 2" key="1">
    <citation type="submission" date="2018-08" db="EMBL/GenBank/DDBJ databases">
        <title>A genome reference for cultivated species of the human gut microbiota.</title>
        <authorList>
            <person name="Zou Y."/>
            <person name="Xue W."/>
            <person name="Luo G."/>
        </authorList>
    </citation>
    <scope>NUCLEOTIDE SEQUENCE [LARGE SCALE GENOMIC DNA]</scope>
    <source>
        <strain evidence="1 2">AM25-6</strain>
    </source>
</reference>
<dbReference type="AlphaFoldDB" id="A0A3E3DX30"/>
<protein>
    <submittedName>
        <fullName evidence="1">Uncharacterized protein</fullName>
    </submittedName>
</protein>
<dbReference type="EMBL" id="QUSM01000004">
    <property type="protein sequence ID" value="RGD73827.1"/>
    <property type="molecule type" value="Genomic_DNA"/>
</dbReference>
<gene>
    <name evidence="1" type="ORF">DW687_08610</name>
</gene>
<name>A0A3E3DX30_9FIRM</name>
<evidence type="ECO:0000313" key="2">
    <source>
        <dbReference type="Proteomes" id="UP000261212"/>
    </source>
</evidence>
<evidence type="ECO:0000313" key="1">
    <source>
        <dbReference type="EMBL" id="RGD73827.1"/>
    </source>
</evidence>
<accession>A0A3E3DX30</accession>